<comment type="caution">
    <text evidence="3">The sequence shown here is derived from an EMBL/GenBank/DDBJ whole genome shotgun (WGS) entry which is preliminary data.</text>
</comment>
<dbReference type="EMBL" id="JARKIF010000018">
    <property type="protein sequence ID" value="KAJ7619660.1"/>
    <property type="molecule type" value="Genomic_DNA"/>
</dbReference>
<protein>
    <submittedName>
        <fullName evidence="3">Uncharacterized protein</fullName>
    </submittedName>
</protein>
<keyword evidence="2" id="KW-1133">Transmembrane helix</keyword>
<gene>
    <name evidence="3" type="ORF">FB45DRAFT_931357</name>
</gene>
<evidence type="ECO:0000313" key="4">
    <source>
        <dbReference type="Proteomes" id="UP001221142"/>
    </source>
</evidence>
<name>A0AAD7FET8_9AGAR</name>
<proteinExistence type="predicted"/>
<feature type="region of interest" description="Disordered" evidence="1">
    <location>
        <begin position="448"/>
        <end position="492"/>
    </location>
</feature>
<dbReference type="Proteomes" id="UP001221142">
    <property type="component" value="Unassembled WGS sequence"/>
</dbReference>
<feature type="compositionally biased region" description="Basic residues" evidence="1">
    <location>
        <begin position="472"/>
        <end position="481"/>
    </location>
</feature>
<feature type="compositionally biased region" description="Basic and acidic residues" evidence="1">
    <location>
        <begin position="456"/>
        <end position="471"/>
    </location>
</feature>
<keyword evidence="2" id="KW-0472">Membrane</keyword>
<evidence type="ECO:0000256" key="2">
    <source>
        <dbReference type="SAM" id="Phobius"/>
    </source>
</evidence>
<sequence length="492" mass="55013">MAADNWTPHRHPEGALYFVHKGPWRIFTDAYLYDDKILKKVDACVQHVHARLSTKDSELDADEVDIVLLEPDEDHDSEKPLTCGYYLVDHLSRTIFWMDEFELSKISTCQRVGGVLSESHIESILEHEYWRHCDVFPSALRLTSELIEELCDILVFSATDALTSPGTTIPFSADDLHKMLALTAHMRHAGQGSRTTTSGVKVARGSATSLARVMMLFANERVNHFHGEYAARIDRSLSVYPAGSPPQGGSGMAIISPLLFNAPKGHLRDLRGLFMDRIISQVSWKRYIEKVLTEWQEMTLYASLILNANVGILAIPGNQNTSIAQMSSFVSVCFALGSIIMGLFLSRKYRPETVDAVTAGPASSFKEQCLGAFEAYAILFSLPYVFMMWSMIFFLTTFLIMAVEIGNLPTRATILTTASALLLAVAFAVFGAYGTTPRWSFWALKRRRPPASTTGKPDRESERKTKVDLRQASRRFFRLKRGPPEQSPASDV</sequence>
<reference evidence="3" key="1">
    <citation type="submission" date="2023-03" db="EMBL/GenBank/DDBJ databases">
        <title>Massive genome expansion in bonnet fungi (Mycena s.s.) driven by repeated elements and novel gene families across ecological guilds.</title>
        <authorList>
            <consortium name="Lawrence Berkeley National Laboratory"/>
            <person name="Harder C.B."/>
            <person name="Miyauchi S."/>
            <person name="Viragh M."/>
            <person name="Kuo A."/>
            <person name="Thoen E."/>
            <person name="Andreopoulos B."/>
            <person name="Lu D."/>
            <person name="Skrede I."/>
            <person name="Drula E."/>
            <person name="Henrissat B."/>
            <person name="Morin E."/>
            <person name="Kohler A."/>
            <person name="Barry K."/>
            <person name="LaButti K."/>
            <person name="Morin E."/>
            <person name="Salamov A."/>
            <person name="Lipzen A."/>
            <person name="Mereny Z."/>
            <person name="Hegedus B."/>
            <person name="Baldrian P."/>
            <person name="Stursova M."/>
            <person name="Weitz H."/>
            <person name="Taylor A."/>
            <person name="Grigoriev I.V."/>
            <person name="Nagy L.G."/>
            <person name="Martin F."/>
            <person name="Kauserud H."/>
        </authorList>
    </citation>
    <scope>NUCLEOTIDE SEQUENCE</scope>
    <source>
        <strain evidence="3">9284</strain>
    </source>
</reference>
<dbReference type="AlphaFoldDB" id="A0AAD7FET8"/>
<feature type="transmembrane region" description="Helical" evidence="2">
    <location>
        <begin position="323"/>
        <end position="345"/>
    </location>
</feature>
<evidence type="ECO:0000256" key="1">
    <source>
        <dbReference type="SAM" id="MobiDB-lite"/>
    </source>
</evidence>
<keyword evidence="4" id="KW-1185">Reference proteome</keyword>
<feature type="transmembrane region" description="Helical" evidence="2">
    <location>
        <begin position="414"/>
        <end position="436"/>
    </location>
</feature>
<evidence type="ECO:0000313" key="3">
    <source>
        <dbReference type="EMBL" id="KAJ7619660.1"/>
    </source>
</evidence>
<accession>A0AAD7FET8</accession>
<feature type="transmembrane region" description="Helical" evidence="2">
    <location>
        <begin position="376"/>
        <end position="402"/>
    </location>
</feature>
<keyword evidence="2" id="KW-0812">Transmembrane</keyword>
<organism evidence="3 4">
    <name type="scientific">Roridomyces roridus</name>
    <dbReference type="NCBI Taxonomy" id="1738132"/>
    <lineage>
        <taxon>Eukaryota</taxon>
        <taxon>Fungi</taxon>
        <taxon>Dikarya</taxon>
        <taxon>Basidiomycota</taxon>
        <taxon>Agaricomycotina</taxon>
        <taxon>Agaricomycetes</taxon>
        <taxon>Agaricomycetidae</taxon>
        <taxon>Agaricales</taxon>
        <taxon>Marasmiineae</taxon>
        <taxon>Mycenaceae</taxon>
        <taxon>Roridomyces</taxon>
    </lineage>
</organism>